<dbReference type="OrthoDB" id="5292471at2"/>
<dbReference type="InterPro" id="IPR015797">
    <property type="entry name" value="NUDIX_hydrolase-like_dom_sf"/>
</dbReference>
<comment type="catalytic activity">
    <reaction evidence="12">
        <text>ADP-D-ribose + H2O = D-ribose 5-phosphate + AMP + 2 H(+)</text>
        <dbReference type="Rhea" id="RHEA:10412"/>
        <dbReference type="ChEBI" id="CHEBI:15377"/>
        <dbReference type="ChEBI" id="CHEBI:15378"/>
        <dbReference type="ChEBI" id="CHEBI:57967"/>
        <dbReference type="ChEBI" id="CHEBI:78346"/>
        <dbReference type="ChEBI" id="CHEBI:456215"/>
        <dbReference type="EC" id="3.6.1.13"/>
    </reaction>
</comment>
<comment type="cofactor">
    <cofactor evidence="1 13">
        <name>Mg(2+)</name>
        <dbReference type="ChEBI" id="CHEBI:18420"/>
    </cofactor>
</comment>
<evidence type="ECO:0000256" key="7">
    <source>
        <dbReference type="ARBA" id="ARBA00022842"/>
    </source>
</evidence>
<dbReference type="EC" id="3.6.1.13" evidence="3"/>
<feature type="binding site" evidence="13">
    <location>
        <position position="116"/>
    </location>
    <ligand>
        <name>Mg(2+)</name>
        <dbReference type="ChEBI" id="CHEBI:18420"/>
        <label>1</label>
    </ligand>
</feature>
<name>A0A222GAZ5_9GAMM</name>
<dbReference type="InterPro" id="IPR004385">
    <property type="entry name" value="NDP_pyrophosphatase"/>
</dbReference>
<gene>
    <name evidence="16" type="ORF">B5D82_12665</name>
</gene>
<feature type="domain" description="Nudix hydrolase" evidence="15">
    <location>
        <begin position="55"/>
        <end position="195"/>
    </location>
</feature>
<dbReference type="GO" id="GO:0019144">
    <property type="term" value="F:ADP-sugar diphosphatase activity"/>
    <property type="evidence" value="ECO:0007669"/>
    <property type="project" value="TreeGrafter"/>
</dbReference>
<dbReference type="GO" id="GO:0046872">
    <property type="term" value="F:metal ion binding"/>
    <property type="evidence" value="ECO:0007669"/>
    <property type="project" value="UniProtKB-KW"/>
</dbReference>
<evidence type="ECO:0000313" key="17">
    <source>
        <dbReference type="Proteomes" id="UP000202259"/>
    </source>
</evidence>
<evidence type="ECO:0000256" key="14">
    <source>
        <dbReference type="PIRSR" id="PIRSR604385-3"/>
    </source>
</evidence>
<dbReference type="PROSITE" id="PS51462">
    <property type="entry name" value="NUDIX"/>
    <property type="match status" value="1"/>
</dbReference>
<comment type="function">
    <text evidence="8">Acts on ADP-mannose and ADP-glucose as well as ADP-ribose. Prevents glycogen biosynthesis. The reaction catalyzed by this enzyme is a limiting step of the gluconeogenic process.</text>
</comment>
<evidence type="ECO:0000256" key="10">
    <source>
        <dbReference type="ARBA" id="ARBA00030308"/>
    </source>
</evidence>
<dbReference type="GO" id="GO:0019693">
    <property type="term" value="P:ribose phosphate metabolic process"/>
    <property type="evidence" value="ECO:0007669"/>
    <property type="project" value="TreeGrafter"/>
</dbReference>
<evidence type="ECO:0000256" key="12">
    <source>
        <dbReference type="ARBA" id="ARBA00049546"/>
    </source>
</evidence>
<evidence type="ECO:0000259" key="15">
    <source>
        <dbReference type="PROSITE" id="PS51462"/>
    </source>
</evidence>
<comment type="similarity">
    <text evidence="2">Belongs to the Nudix hydrolase family. NudF subfamily.</text>
</comment>
<evidence type="ECO:0000256" key="5">
    <source>
        <dbReference type="ARBA" id="ARBA00022723"/>
    </source>
</evidence>
<sequence length="211" mass="23652">MSMTKDPLLRFSLADVEVVEKSRKYQGFFAIDEYLFRHKLYAGGYSKVLKREVFERGDAVGLLPYDPKTDSVILIEQFRSGALRSNTGPWQLELIAGMFSENEIPLDVAIREAKEEADLDLAPDKVIKVMNYLSSSGGMSECIHLYCACVDSENVSGVYGLESEGEDILVHVVARKDAQKLLEQGKILNAATIIALQWLDLNLDKLKSSWK</sequence>
<dbReference type="Pfam" id="PF00293">
    <property type="entry name" value="NUDIX"/>
    <property type="match status" value="1"/>
</dbReference>
<organism evidence="16 17">
    <name type="scientific">Cognaticolwellia beringensis</name>
    <dbReference type="NCBI Taxonomy" id="1967665"/>
    <lineage>
        <taxon>Bacteria</taxon>
        <taxon>Pseudomonadati</taxon>
        <taxon>Pseudomonadota</taxon>
        <taxon>Gammaproteobacteria</taxon>
        <taxon>Alteromonadales</taxon>
        <taxon>Colwelliaceae</taxon>
        <taxon>Cognaticolwellia</taxon>
    </lineage>
</organism>
<accession>A0A222GAZ5</accession>
<feature type="binding site" evidence="13">
    <location>
        <position position="112"/>
    </location>
    <ligand>
        <name>Mg(2+)</name>
        <dbReference type="ChEBI" id="CHEBI:18420"/>
        <label>1</label>
    </ligand>
</feature>
<dbReference type="RefSeq" id="WP_081151999.1">
    <property type="nucleotide sequence ID" value="NZ_CP020465.1"/>
</dbReference>
<dbReference type="CDD" id="cd24155">
    <property type="entry name" value="NUDIX_ADPRase"/>
    <property type="match status" value="1"/>
</dbReference>
<reference evidence="16 17" key="1">
    <citation type="submission" date="2017-08" db="EMBL/GenBank/DDBJ databases">
        <title>Complete genome of Colwellia sp. NB097-1, a psychrophile bacterium ioslated from Bering Sea.</title>
        <authorList>
            <person name="Chen X."/>
        </authorList>
    </citation>
    <scope>NUCLEOTIDE SEQUENCE [LARGE SCALE GENOMIC DNA]</scope>
    <source>
        <strain evidence="16 17">NB097-1</strain>
    </source>
</reference>
<evidence type="ECO:0000256" key="11">
    <source>
        <dbReference type="ARBA" id="ARBA00033056"/>
    </source>
</evidence>
<dbReference type="Gene3D" id="3.90.79.10">
    <property type="entry name" value="Nucleoside Triphosphate Pyrophosphohydrolase"/>
    <property type="match status" value="1"/>
</dbReference>
<keyword evidence="6" id="KW-0378">Hydrolase</keyword>
<dbReference type="PROSITE" id="PS00893">
    <property type="entry name" value="NUDIX_BOX"/>
    <property type="match status" value="1"/>
</dbReference>
<evidence type="ECO:0000256" key="13">
    <source>
        <dbReference type="PIRSR" id="PIRSR604385-2"/>
    </source>
</evidence>
<dbReference type="GO" id="GO:0006753">
    <property type="term" value="P:nucleoside phosphate metabolic process"/>
    <property type="evidence" value="ECO:0007669"/>
    <property type="project" value="TreeGrafter"/>
</dbReference>
<dbReference type="InterPro" id="IPR000086">
    <property type="entry name" value="NUDIX_hydrolase_dom"/>
</dbReference>
<evidence type="ECO:0000256" key="3">
    <source>
        <dbReference type="ARBA" id="ARBA00012453"/>
    </source>
</evidence>
<feature type="binding site" evidence="13">
    <location>
        <position position="96"/>
    </location>
    <ligand>
        <name>Mg(2+)</name>
        <dbReference type="ChEBI" id="CHEBI:18420"/>
        <label>1</label>
    </ligand>
</feature>
<evidence type="ECO:0000256" key="2">
    <source>
        <dbReference type="ARBA" id="ARBA00007482"/>
    </source>
</evidence>
<proteinExistence type="inferred from homology"/>
<evidence type="ECO:0000256" key="6">
    <source>
        <dbReference type="ARBA" id="ARBA00022801"/>
    </source>
</evidence>
<dbReference type="EMBL" id="CP020465">
    <property type="protein sequence ID" value="ASP48544.1"/>
    <property type="molecule type" value="Genomic_DNA"/>
</dbReference>
<dbReference type="GO" id="GO:0047631">
    <property type="term" value="F:ADP-ribose diphosphatase activity"/>
    <property type="evidence" value="ECO:0007669"/>
    <property type="project" value="UniProtKB-EC"/>
</dbReference>
<dbReference type="GO" id="GO:0005829">
    <property type="term" value="C:cytosol"/>
    <property type="evidence" value="ECO:0007669"/>
    <property type="project" value="TreeGrafter"/>
</dbReference>
<keyword evidence="17" id="KW-1185">Reference proteome</keyword>
<evidence type="ECO:0000256" key="8">
    <source>
        <dbReference type="ARBA" id="ARBA00025164"/>
    </source>
</evidence>
<evidence type="ECO:0000256" key="9">
    <source>
        <dbReference type="ARBA" id="ARBA00030162"/>
    </source>
</evidence>
<dbReference type="PANTHER" id="PTHR11839:SF5">
    <property type="entry name" value="ADP-RIBOSE PYROPHOSPHATASE"/>
    <property type="match status" value="1"/>
</dbReference>
<protein>
    <recommendedName>
        <fullName evidence="4">ADP-ribose pyrophosphatase</fullName>
        <ecNumber evidence="3">3.6.1.13</ecNumber>
    </recommendedName>
    <alternativeName>
        <fullName evidence="9">ADP-ribose diphosphatase</fullName>
    </alternativeName>
    <alternativeName>
        <fullName evidence="11">ADP-ribose phosphohydrolase</fullName>
    </alternativeName>
    <alternativeName>
        <fullName evidence="10">Adenosine diphosphoribose pyrophosphatase</fullName>
    </alternativeName>
</protein>
<dbReference type="InterPro" id="IPR020084">
    <property type="entry name" value="NUDIX_hydrolase_CS"/>
</dbReference>
<dbReference type="SUPFAM" id="SSF55811">
    <property type="entry name" value="Nudix"/>
    <property type="match status" value="1"/>
</dbReference>
<dbReference type="PANTHER" id="PTHR11839">
    <property type="entry name" value="UDP/ADP-SUGAR PYROPHOSPHATASE"/>
    <property type="match status" value="1"/>
</dbReference>
<feature type="short sequence motif" description="Nudix box" evidence="14">
    <location>
        <begin position="97"/>
        <end position="119"/>
    </location>
</feature>
<dbReference type="AlphaFoldDB" id="A0A222GAZ5"/>
<feature type="binding site" evidence="13">
    <location>
        <position position="166"/>
    </location>
    <ligand>
        <name>Mg(2+)</name>
        <dbReference type="ChEBI" id="CHEBI:18420"/>
        <label>1</label>
    </ligand>
</feature>
<evidence type="ECO:0000256" key="4">
    <source>
        <dbReference type="ARBA" id="ARBA00013297"/>
    </source>
</evidence>
<keyword evidence="5 13" id="KW-0479">Metal-binding</keyword>
<evidence type="ECO:0000256" key="1">
    <source>
        <dbReference type="ARBA" id="ARBA00001946"/>
    </source>
</evidence>
<dbReference type="NCBIfam" id="TIGR00052">
    <property type="entry name" value="nudix-type nucleoside diphosphatase, YffH/AdpP family"/>
    <property type="match status" value="1"/>
</dbReference>
<dbReference type="Proteomes" id="UP000202259">
    <property type="component" value="Chromosome"/>
</dbReference>
<dbReference type="KEGG" id="cber:B5D82_12665"/>
<evidence type="ECO:0000313" key="16">
    <source>
        <dbReference type="EMBL" id="ASP48544.1"/>
    </source>
</evidence>
<keyword evidence="7 13" id="KW-0460">Magnesium</keyword>